<keyword evidence="5" id="KW-0211">Defensin</keyword>
<evidence type="ECO:0000256" key="4">
    <source>
        <dbReference type="ARBA" id="ARBA00022729"/>
    </source>
</evidence>
<comment type="function">
    <text evidence="7">Has antimicrobial activity against E.coli. Plays a role in the defense response in the male reproductive tract, contributing to sperm maturation, storage and protection.</text>
</comment>
<evidence type="ECO:0000313" key="12">
    <source>
        <dbReference type="Proteomes" id="UP000694381"/>
    </source>
</evidence>
<gene>
    <name evidence="11" type="primary">LOC103739743</name>
</gene>
<accession>A0A8C6W345</accession>
<dbReference type="Ensembl" id="ENSNGAT00000005985.1">
    <property type="protein sequence ID" value="ENSNGAP00000003911.1"/>
    <property type="gene ID" value="ENSNGAG00000004832.1"/>
</dbReference>
<dbReference type="GO" id="GO:0005576">
    <property type="term" value="C:extracellular region"/>
    <property type="evidence" value="ECO:0007669"/>
    <property type="project" value="UniProtKB-SubCell"/>
</dbReference>
<feature type="chain" id="PRO_5034070033" evidence="9">
    <location>
        <begin position="26"/>
        <end position="114"/>
    </location>
</feature>
<dbReference type="PANTHER" id="PTHR14081">
    <property type="entry name" value="SPERM-ASSOCIATED ANTIGEN 11A-RELATED-RELATED"/>
    <property type="match status" value="1"/>
</dbReference>
<dbReference type="InterPro" id="IPR001855">
    <property type="entry name" value="Defensin_beta-like"/>
</dbReference>
<dbReference type="InterPro" id="IPR007988">
    <property type="entry name" value="Sperm_Ag_11A_B"/>
</dbReference>
<evidence type="ECO:0000256" key="5">
    <source>
        <dbReference type="ARBA" id="ARBA00022940"/>
    </source>
</evidence>
<feature type="signal peptide" evidence="9">
    <location>
        <begin position="1"/>
        <end position="25"/>
    </location>
</feature>
<evidence type="ECO:0000256" key="6">
    <source>
        <dbReference type="ARBA" id="ARBA00023022"/>
    </source>
</evidence>
<evidence type="ECO:0000256" key="8">
    <source>
        <dbReference type="SAM" id="MobiDB-lite"/>
    </source>
</evidence>
<dbReference type="PANTHER" id="PTHR14081:SF1">
    <property type="entry name" value="SPERM-ASSOCIATED ANTIGEN 11A-RELATED"/>
    <property type="match status" value="1"/>
</dbReference>
<dbReference type="Proteomes" id="UP000694381">
    <property type="component" value="Unassembled WGS sequence"/>
</dbReference>
<evidence type="ECO:0000259" key="10">
    <source>
        <dbReference type="Pfam" id="PF00711"/>
    </source>
</evidence>
<evidence type="ECO:0000256" key="2">
    <source>
        <dbReference type="ARBA" id="ARBA00022525"/>
    </source>
</evidence>
<protein>
    <submittedName>
        <fullName evidence="11">Sperm associated antigen 11B</fullName>
    </submittedName>
</protein>
<evidence type="ECO:0000256" key="3">
    <source>
        <dbReference type="ARBA" id="ARBA00022529"/>
    </source>
</evidence>
<keyword evidence="4 9" id="KW-0732">Signal</keyword>
<evidence type="ECO:0000256" key="7">
    <source>
        <dbReference type="ARBA" id="ARBA00045473"/>
    </source>
</evidence>
<proteinExistence type="predicted"/>
<dbReference type="AlphaFoldDB" id="A0A8C6W345"/>
<dbReference type="Pfam" id="PF00711">
    <property type="entry name" value="Defensin_beta"/>
    <property type="match status" value="1"/>
</dbReference>
<organism evidence="11 12">
    <name type="scientific">Nannospalax galili</name>
    <name type="common">Northern Israeli blind subterranean mole rat</name>
    <name type="synonym">Spalax galili</name>
    <dbReference type="NCBI Taxonomy" id="1026970"/>
    <lineage>
        <taxon>Eukaryota</taxon>
        <taxon>Metazoa</taxon>
        <taxon>Chordata</taxon>
        <taxon>Craniata</taxon>
        <taxon>Vertebrata</taxon>
        <taxon>Euteleostomi</taxon>
        <taxon>Mammalia</taxon>
        <taxon>Eutheria</taxon>
        <taxon>Euarchontoglires</taxon>
        <taxon>Glires</taxon>
        <taxon>Rodentia</taxon>
        <taxon>Myomorpha</taxon>
        <taxon>Muroidea</taxon>
        <taxon>Spalacidae</taxon>
        <taxon>Spalacinae</taxon>
        <taxon>Nannospalax</taxon>
    </lineage>
</organism>
<dbReference type="GO" id="GO:0042742">
    <property type="term" value="P:defense response to bacterium"/>
    <property type="evidence" value="ECO:0007669"/>
    <property type="project" value="UniProtKB-KW"/>
</dbReference>
<feature type="domain" description="Beta-defensin-like" evidence="10">
    <location>
        <begin position="79"/>
        <end position="110"/>
    </location>
</feature>
<dbReference type="GeneTree" id="ENSGT00940000161432"/>
<dbReference type="GO" id="GO:0061844">
    <property type="term" value="P:antimicrobial humoral immune response mediated by antimicrobial peptide"/>
    <property type="evidence" value="ECO:0007669"/>
    <property type="project" value="TreeGrafter"/>
</dbReference>
<comment type="subcellular location">
    <subcellularLocation>
        <location evidence="1">Secreted</location>
    </subcellularLocation>
</comment>
<dbReference type="OMA" id="GYCQEYC"/>
<reference evidence="11" key="1">
    <citation type="submission" date="2025-08" db="UniProtKB">
        <authorList>
            <consortium name="Ensembl"/>
        </authorList>
    </citation>
    <scope>IDENTIFICATION</scope>
</reference>
<reference evidence="11" key="2">
    <citation type="submission" date="2025-09" db="UniProtKB">
        <authorList>
            <consortium name="Ensembl"/>
        </authorList>
    </citation>
    <scope>IDENTIFICATION</scope>
</reference>
<sequence length="114" mass="13127">MKRRFFPSFASLLLAALMIPGLSRAPSVNYLATEPSSDPNEGSPGQETNWSRSLHRQVKRYLPPRTPPYHEPEPNYKIVDCRKSEGRCQEYCNFMEMQVGYCSKKKEACCLHLE</sequence>
<feature type="compositionally biased region" description="Polar residues" evidence="8">
    <location>
        <begin position="34"/>
        <end position="52"/>
    </location>
</feature>
<evidence type="ECO:0000256" key="9">
    <source>
        <dbReference type="SAM" id="SignalP"/>
    </source>
</evidence>
<keyword evidence="12" id="KW-1185">Reference proteome</keyword>
<evidence type="ECO:0000313" key="11">
    <source>
        <dbReference type="Ensembl" id="ENSNGAP00000003911.1"/>
    </source>
</evidence>
<evidence type="ECO:0000256" key="1">
    <source>
        <dbReference type="ARBA" id="ARBA00004613"/>
    </source>
</evidence>
<keyword evidence="2" id="KW-0964">Secreted</keyword>
<feature type="region of interest" description="Disordered" evidence="8">
    <location>
        <begin position="29"/>
        <end position="54"/>
    </location>
</feature>
<keyword evidence="6" id="KW-0044">Antibiotic</keyword>
<keyword evidence="3" id="KW-0929">Antimicrobial</keyword>
<name>A0A8C6W345_NANGA</name>
<dbReference type="Pfam" id="PF05324">
    <property type="entry name" value="Sperm_Ag_HE2"/>
    <property type="match status" value="1"/>
</dbReference>